<proteinExistence type="predicted"/>
<dbReference type="PANTHER" id="PTHR43767">
    <property type="entry name" value="LONG-CHAIN-FATTY-ACID--COA LIGASE"/>
    <property type="match status" value="1"/>
</dbReference>
<organism evidence="3">
    <name type="scientific">Streptomyces sp. SID7499</name>
    <dbReference type="NCBI Taxonomy" id="2706086"/>
    <lineage>
        <taxon>Bacteria</taxon>
        <taxon>Bacillati</taxon>
        <taxon>Actinomycetota</taxon>
        <taxon>Actinomycetes</taxon>
        <taxon>Kitasatosporales</taxon>
        <taxon>Streptomycetaceae</taxon>
        <taxon>Streptomyces</taxon>
    </lineage>
</organism>
<evidence type="ECO:0000259" key="2">
    <source>
        <dbReference type="Pfam" id="PF13193"/>
    </source>
</evidence>
<accession>A0A6G3XK65</accession>
<evidence type="ECO:0000256" key="1">
    <source>
        <dbReference type="SAM" id="MobiDB-lite"/>
    </source>
</evidence>
<dbReference type="InterPro" id="IPR045851">
    <property type="entry name" value="AMP-bd_C_sf"/>
</dbReference>
<dbReference type="InterPro" id="IPR025110">
    <property type="entry name" value="AMP-bd_C"/>
</dbReference>
<feature type="non-terminal residue" evidence="3">
    <location>
        <position position="160"/>
    </location>
</feature>
<dbReference type="EMBL" id="JAAGMN010007101">
    <property type="protein sequence ID" value="NEE18063.1"/>
    <property type="molecule type" value="Genomic_DNA"/>
</dbReference>
<dbReference type="SUPFAM" id="SSF56801">
    <property type="entry name" value="Acetyl-CoA synthetase-like"/>
    <property type="match status" value="1"/>
</dbReference>
<dbReference type="AlphaFoldDB" id="A0A6G3XK65"/>
<name>A0A6G3XK65_9ACTN</name>
<feature type="compositionally biased region" description="Polar residues" evidence="1">
    <location>
        <begin position="1"/>
        <end position="18"/>
    </location>
</feature>
<dbReference type="Gene3D" id="3.30.300.30">
    <property type="match status" value="1"/>
</dbReference>
<dbReference type="InterPro" id="IPR050237">
    <property type="entry name" value="ATP-dep_AMP-bd_enzyme"/>
</dbReference>
<reference evidence="3" key="1">
    <citation type="submission" date="2020-01" db="EMBL/GenBank/DDBJ databases">
        <title>Insect and environment-associated Actinomycetes.</title>
        <authorList>
            <person name="Currrie C."/>
            <person name="Chevrette M."/>
            <person name="Carlson C."/>
            <person name="Stubbendieck R."/>
            <person name="Wendt-Pienkowski E."/>
        </authorList>
    </citation>
    <scope>NUCLEOTIDE SEQUENCE</scope>
    <source>
        <strain evidence="3">SID7499</strain>
    </source>
</reference>
<sequence>LLNNFGSSESGFNGTATADSGPERGFRVQVNARTAVVDPVTYEPVAPGEPGRIAQRGHVPLGYYNDPAKTADTFFRRGEERWVLLGDMATVDADGIVTVLGRGSQCINTGGEKVYPEEVEQALKSHPDVYDALVAGVPDERWGNRVAAVVQLREDTAALT</sequence>
<dbReference type="Pfam" id="PF13193">
    <property type="entry name" value="AMP-binding_C"/>
    <property type="match status" value="1"/>
</dbReference>
<protein>
    <submittedName>
        <fullName evidence="3">AMP-binding protein</fullName>
    </submittedName>
</protein>
<evidence type="ECO:0000313" key="3">
    <source>
        <dbReference type="EMBL" id="NEE18063.1"/>
    </source>
</evidence>
<dbReference type="InterPro" id="IPR042099">
    <property type="entry name" value="ANL_N_sf"/>
</dbReference>
<feature type="non-terminal residue" evidence="3">
    <location>
        <position position="1"/>
    </location>
</feature>
<comment type="caution">
    <text evidence="3">The sequence shown here is derived from an EMBL/GenBank/DDBJ whole genome shotgun (WGS) entry which is preliminary data.</text>
</comment>
<feature type="region of interest" description="Disordered" evidence="1">
    <location>
        <begin position="1"/>
        <end position="24"/>
    </location>
</feature>
<dbReference type="Gene3D" id="3.40.50.12780">
    <property type="entry name" value="N-terminal domain of ligase-like"/>
    <property type="match status" value="1"/>
</dbReference>
<gene>
    <name evidence="3" type="ORF">G3M58_67820</name>
</gene>
<dbReference type="PANTHER" id="PTHR43767:SF1">
    <property type="entry name" value="NONRIBOSOMAL PEPTIDE SYNTHASE PES1 (EUROFUNG)-RELATED"/>
    <property type="match status" value="1"/>
</dbReference>
<feature type="domain" description="AMP-binding enzyme C-terminal" evidence="2">
    <location>
        <begin position="118"/>
        <end position="156"/>
    </location>
</feature>
<dbReference type="GO" id="GO:0016878">
    <property type="term" value="F:acid-thiol ligase activity"/>
    <property type="evidence" value="ECO:0007669"/>
    <property type="project" value="UniProtKB-ARBA"/>
</dbReference>